<accession>A0A2H0WP51</accession>
<organism evidence="2 3">
    <name type="scientific">Candidatus Shapirobacteria bacterium CG09_land_8_20_14_0_10_39_12</name>
    <dbReference type="NCBI Taxonomy" id="1974885"/>
    <lineage>
        <taxon>Bacteria</taxon>
        <taxon>Candidatus Shapironibacteriota</taxon>
    </lineage>
</organism>
<comment type="caution">
    <text evidence="2">The sequence shown here is derived from an EMBL/GenBank/DDBJ whole genome shotgun (WGS) entry which is preliminary data.</text>
</comment>
<keyword evidence="1" id="KW-0472">Membrane</keyword>
<dbReference type="Proteomes" id="UP000230775">
    <property type="component" value="Unassembled WGS sequence"/>
</dbReference>
<dbReference type="InterPro" id="IPR007391">
    <property type="entry name" value="Vancomycin_resist_VanW"/>
</dbReference>
<sequence length="219" mass="23878">MVKSLLINGVLYRALFFMINTFASALLSASILLTPFSGGEVLVAGQAGQMVESKITLSSSVLDLSNRYPVESVSNGFKENILIALGYFGNFTLKPGEVFAFHKKRILTEFKDDKIISQESDFTTNTGYKVVAGLGGNGVCHLASLINMTAINAGLEVTAPTNHNFAAIPGIDKQYGVSISTRNSPERQNLYIRNNFEFPVQFKFALNENLLALSIQALR</sequence>
<proteinExistence type="predicted"/>
<keyword evidence="1" id="KW-1133">Transmembrane helix</keyword>
<keyword evidence="1" id="KW-0812">Transmembrane</keyword>
<dbReference type="EMBL" id="PEZI01000056">
    <property type="protein sequence ID" value="PIS14426.1"/>
    <property type="molecule type" value="Genomic_DNA"/>
</dbReference>
<protein>
    <submittedName>
        <fullName evidence="2">Uncharacterized protein</fullName>
    </submittedName>
</protein>
<name>A0A2H0WP51_9BACT</name>
<dbReference type="Pfam" id="PF04294">
    <property type="entry name" value="VanW"/>
    <property type="match status" value="1"/>
</dbReference>
<gene>
    <name evidence="2" type="ORF">COT64_02675</name>
</gene>
<evidence type="ECO:0000313" key="2">
    <source>
        <dbReference type="EMBL" id="PIS14426.1"/>
    </source>
</evidence>
<evidence type="ECO:0000313" key="3">
    <source>
        <dbReference type="Proteomes" id="UP000230775"/>
    </source>
</evidence>
<dbReference type="AlphaFoldDB" id="A0A2H0WP51"/>
<feature type="transmembrane region" description="Helical" evidence="1">
    <location>
        <begin position="12"/>
        <end position="33"/>
    </location>
</feature>
<reference evidence="3" key="1">
    <citation type="submission" date="2017-09" db="EMBL/GenBank/DDBJ databases">
        <title>Depth-based differentiation of microbial function through sediment-hosted aquifers and enrichment of novel symbionts in the deep terrestrial subsurface.</title>
        <authorList>
            <person name="Probst A.J."/>
            <person name="Ladd B."/>
            <person name="Jarett J.K."/>
            <person name="Geller-Mcgrath D.E."/>
            <person name="Sieber C.M.K."/>
            <person name="Emerson J.B."/>
            <person name="Anantharaman K."/>
            <person name="Thomas B.C."/>
            <person name="Malmstrom R."/>
            <person name="Stieglmeier M."/>
            <person name="Klingl A."/>
            <person name="Woyke T."/>
            <person name="Ryan C.M."/>
            <person name="Banfield J.F."/>
        </authorList>
    </citation>
    <scope>NUCLEOTIDE SEQUENCE [LARGE SCALE GENOMIC DNA]</scope>
</reference>
<evidence type="ECO:0000256" key="1">
    <source>
        <dbReference type="SAM" id="Phobius"/>
    </source>
</evidence>